<evidence type="ECO:0000313" key="2">
    <source>
        <dbReference type="EMBL" id="NIJ54922.1"/>
    </source>
</evidence>
<dbReference type="Proteomes" id="UP001179181">
    <property type="component" value="Unassembled WGS sequence"/>
</dbReference>
<feature type="transmembrane region" description="Helical" evidence="1">
    <location>
        <begin position="62"/>
        <end position="83"/>
    </location>
</feature>
<protein>
    <submittedName>
        <fullName evidence="2">Uncharacterized protein</fullName>
    </submittedName>
</protein>
<evidence type="ECO:0000313" key="3">
    <source>
        <dbReference type="Proteomes" id="UP001179181"/>
    </source>
</evidence>
<feature type="transmembrane region" description="Helical" evidence="1">
    <location>
        <begin position="138"/>
        <end position="158"/>
    </location>
</feature>
<comment type="caution">
    <text evidence="2">The sequence shown here is derived from an EMBL/GenBank/DDBJ whole genome shotgun (WGS) entry which is preliminary data.</text>
</comment>
<name>A0ABX0UPP6_9BACT</name>
<proteinExistence type="predicted"/>
<feature type="transmembrane region" description="Helical" evidence="1">
    <location>
        <begin position="411"/>
        <end position="431"/>
    </location>
</feature>
<keyword evidence="1" id="KW-0472">Membrane</keyword>
<organism evidence="2 3">
    <name type="scientific">Dyadobacter arcticus</name>
    <dbReference type="NCBI Taxonomy" id="1078754"/>
    <lineage>
        <taxon>Bacteria</taxon>
        <taxon>Pseudomonadati</taxon>
        <taxon>Bacteroidota</taxon>
        <taxon>Cytophagia</taxon>
        <taxon>Cytophagales</taxon>
        <taxon>Spirosomataceae</taxon>
        <taxon>Dyadobacter</taxon>
    </lineage>
</organism>
<feature type="transmembrane region" description="Helical" evidence="1">
    <location>
        <begin position="20"/>
        <end position="42"/>
    </location>
</feature>
<feature type="transmembrane region" description="Helical" evidence="1">
    <location>
        <begin position="319"/>
        <end position="339"/>
    </location>
</feature>
<keyword evidence="1" id="KW-0812">Transmembrane</keyword>
<keyword evidence="3" id="KW-1185">Reference proteome</keyword>
<feature type="transmembrane region" description="Helical" evidence="1">
    <location>
        <begin position="351"/>
        <end position="369"/>
    </location>
</feature>
<reference evidence="2 3" key="1">
    <citation type="submission" date="2020-03" db="EMBL/GenBank/DDBJ databases">
        <title>Genomic Encyclopedia of Type Strains, Phase IV (KMG-IV): sequencing the most valuable type-strain genomes for metagenomic binning, comparative biology and taxonomic classification.</title>
        <authorList>
            <person name="Goeker M."/>
        </authorList>
    </citation>
    <scope>NUCLEOTIDE SEQUENCE [LARGE SCALE GENOMIC DNA]</scope>
    <source>
        <strain evidence="2 3">DSM 102865</strain>
    </source>
</reference>
<feature type="transmembrane region" description="Helical" evidence="1">
    <location>
        <begin position="236"/>
        <end position="262"/>
    </location>
</feature>
<evidence type="ECO:0000256" key="1">
    <source>
        <dbReference type="SAM" id="Phobius"/>
    </source>
</evidence>
<feature type="transmembrane region" description="Helical" evidence="1">
    <location>
        <begin position="208"/>
        <end position="227"/>
    </location>
</feature>
<accession>A0ABX0UPP6</accession>
<feature type="transmembrane region" description="Helical" evidence="1">
    <location>
        <begin position="374"/>
        <end position="391"/>
    </location>
</feature>
<feature type="transmembrane region" description="Helical" evidence="1">
    <location>
        <begin position="282"/>
        <end position="298"/>
    </location>
</feature>
<gene>
    <name evidence="2" type="ORF">FHS68_004109</name>
</gene>
<dbReference type="RefSeq" id="WP_167273985.1">
    <property type="nucleotide sequence ID" value="NZ_JAASQJ010000004.1"/>
</dbReference>
<keyword evidence="1" id="KW-1133">Transmembrane helix</keyword>
<sequence>MKIKYLKTLSLGYLLVPNLIFFYYWTNTFIATIGIVMLLYTFYDSLKDCDFHSYEILTMKQLALLGAAAAMLTFVSGITGLAYQTFDHWCHNTKFYELFKNDWPIRIPEKGPVISYYYGYYVVPALVFKFLGDIHEIVIIVWTLLGFYIGLAWVYLVMNKKLIYTFLVICFGDTPHVIKTVAYKVTGLWYTRGDFAIESWSNFENLLWVPNQVIPTMIVAGMFIFMLKNRVKNELIVFPVVLIFWWAVFPAFAMGLFCGVVILRQWVLDGCQFNQQFMGRKVILPILAAIPVLLFLVSHKMAPISGFVWQFPYSLTGRIAEYVINIGINFIIFLLSYRYFRSKSENLLPPFPFYLLITFLLIFPVYRIGKVNDLLFRGLMPYLLMIGMYVFQSFAHRSNLQSRNVVTKSIMRFMLFLLLVLCSFISIGRVLRALKINKLTKMLLPNHIAFEPIPYDAYKNIYEVLKEKWSLREADQYLGKSDSFYELKIAPKTPINN</sequence>
<dbReference type="EMBL" id="JAASQJ010000004">
    <property type="protein sequence ID" value="NIJ54922.1"/>
    <property type="molecule type" value="Genomic_DNA"/>
</dbReference>